<sequence>MGFNCHLKKNNMAICFQVRCGTEIYYWNHSELSKVRNVKLRKLLIGHHKQILRSPIDSLVQGHKNPKVTPSLRDLEVILAQGPKDATVVRILRSPLRIPFLQGS</sequence>
<dbReference type="EMBL" id="JARKIK010000057">
    <property type="protein sequence ID" value="KAK8732221.1"/>
    <property type="molecule type" value="Genomic_DNA"/>
</dbReference>
<evidence type="ECO:0000313" key="2">
    <source>
        <dbReference type="Proteomes" id="UP001445076"/>
    </source>
</evidence>
<reference evidence="1" key="2">
    <citation type="submission" date="2024-01" db="EMBL/GenBank/DDBJ databases">
        <authorList>
            <person name="He J."/>
            <person name="Wang M."/>
            <person name="Zheng J."/>
            <person name="Liu Z."/>
        </authorList>
    </citation>
    <scope>NUCLEOTIDE SEQUENCE</scope>
    <source>
        <strain evidence="1">ZL_2023a</strain>
        <tissue evidence="1">Muscle</tissue>
    </source>
</reference>
<accession>A0AAW0WJ56</accession>
<evidence type="ECO:0000313" key="1">
    <source>
        <dbReference type="EMBL" id="KAK8732225.1"/>
    </source>
</evidence>
<organism evidence="1 2">
    <name type="scientific">Cherax quadricarinatus</name>
    <name type="common">Australian red claw crayfish</name>
    <dbReference type="NCBI Taxonomy" id="27406"/>
    <lineage>
        <taxon>Eukaryota</taxon>
        <taxon>Metazoa</taxon>
        <taxon>Ecdysozoa</taxon>
        <taxon>Arthropoda</taxon>
        <taxon>Crustacea</taxon>
        <taxon>Multicrustacea</taxon>
        <taxon>Malacostraca</taxon>
        <taxon>Eumalacostraca</taxon>
        <taxon>Eucarida</taxon>
        <taxon>Decapoda</taxon>
        <taxon>Pleocyemata</taxon>
        <taxon>Astacidea</taxon>
        <taxon>Parastacoidea</taxon>
        <taxon>Parastacidae</taxon>
        <taxon>Cherax</taxon>
    </lineage>
</organism>
<dbReference type="AlphaFoldDB" id="A0AAW0WJ56"/>
<gene>
    <name evidence="1" type="ORF">OTU49_006973</name>
</gene>
<dbReference type="EMBL" id="JARKIK010000057">
    <property type="protein sequence ID" value="KAK8732222.1"/>
    <property type="molecule type" value="Genomic_DNA"/>
</dbReference>
<keyword evidence="2" id="KW-1185">Reference proteome</keyword>
<reference evidence="1 2" key="1">
    <citation type="journal article" date="2024" name="BMC Genomics">
        <title>Genome assembly of redclaw crayfish (Cherax quadricarinatus) provides insights into its immune adaptation and hypoxia tolerance.</title>
        <authorList>
            <person name="Liu Z."/>
            <person name="Zheng J."/>
            <person name="Li H."/>
            <person name="Fang K."/>
            <person name="Wang S."/>
            <person name="He J."/>
            <person name="Zhou D."/>
            <person name="Weng S."/>
            <person name="Chi M."/>
            <person name="Gu Z."/>
            <person name="He J."/>
            <person name="Li F."/>
            <person name="Wang M."/>
        </authorList>
    </citation>
    <scope>NUCLEOTIDE SEQUENCE [LARGE SCALE GENOMIC DNA]</scope>
    <source>
        <strain evidence="1">ZL_2023a</strain>
    </source>
</reference>
<name>A0AAW0WJ56_CHEQU</name>
<dbReference type="Proteomes" id="UP001445076">
    <property type="component" value="Unassembled WGS sequence"/>
</dbReference>
<comment type="caution">
    <text evidence="1">The sequence shown here is derived from an EMBL/GenBank/DDBJ whole genome shotgun (WGS) entry which is preliminary data.</text>
</comment>
<dbReference type="EMBL" id="JARKIK010000057">
    <property type="protein sequence ID" value="KAK8732225.1"/>
    <property type="molecule type" value="Genomic_DNA"/>
</dbReference>
<proteinExistence type="predicted"/>
<protein>
    <submittedName>
        <fullName evidence="1">Uncharacterized protein</fullName>
    </submittedName>
</protein>
<dbReference type="EMBL" id="JARKIK010000057">
    <property type="protein sequence ID" value="KAK8732226.1"/>
    <property type="molecule type" value="Genomic_DNA"/>
</dbReference>